<evidence type="ECO:0000256" key="3">
    <source>
        <dbReference type="SAM" id="SignalP"/>
    </source>
</evidence>
<name>A0A0C9ZCE5_9AGAM</name>
<accession>A0A0C9ZCE5</accession>
<dbReference type="STRING" id="765257.A0A0C9ZCE5"/>
<proteinExistence type="predicted"/>
<evidence type="ECO:0000259" key="4">
    <source>
        <dbReference type="Pfam" id="PF10342"/>
    </source>
</evidence>
<dbReference type="PANTHER" id="PTHR40633:SF1">
    <property type="entry name" value="GPI ANCHORED SERINE-THREONINE RICH PROTEIN (AFU_ORTHOLOGUE AFUA_1G03630)"/>
    <property type="match status" value="1"/>
</dbReference>
<dbReference type="PANTHER" id="PTHR40633">
    <property type="entry name" value="MATRIX PROTEIN, PUTATIVE (AFU_ORTHOLOGUE AFUA_8G05410)-RELATED"/>
    <property type="match status" value="1"/>
</dbReference>
<feature type="chain" id="PRO_5002206776" description="Yeast cell wall synthesis Kre9/Knh1-like N-terminal domain-containing protein" evidence="3">
    <location>
        <begin position="30"/>
        <end position="240"/>
    </location>
</feature>
<dbReference type="Proteomes" id="UP000054018">
    <property type="component" value="Unassembled WGS sequence"/>
</dbReference>
<evidence type="ECO:0000313" key="6">
    <source>
        <dbReference type="Proteomes" id="UP000054018"/>
    </source>
</evidence>
<dbReference type="InterPro" id="IPR018466">
    <property type="entry name" value="Kre9/Knh1-like_N"/>
</dbReference>
<sequence length="240" mass="24546">MVHSSFRSKMFARILTALLAAASITSVQADPTPIAPGPGDVFIEGQSCSIAWSVDPTGAWTTMNIHLMTGDNYNMVQLAAIATVDGTDPTKTTYSYACPKVSPHAPIYFYEFSSPVSANSTWTTRFTITDSTSDIVPAPQSTQPGGADIPWGTGTIVGTPASTSGSISSSTVSTAVSVATSAPTASMTGSSVSPVDTSTPAPSTTSTTASNGADMHVPLGLLKQAVFAIGASIFGFAVMF</sequence>
<organism evidence="5 6">
    <name type="scientific">Pisolithus microcarpus 441</name>
    <dbReference type="NCBI Taxonomy" id="765257"/>
    <lineage>
        <taxon>Eukaryota</taxon>
        <taxon>Fungi</taxon>
        <taxon>Dikarya</taxon>
        <taxon>Basidiomycota</taxon>
        <taxon>Agaricomycotina</taxon>
        <taxon>Agaricomycetes</taxon>
        <taxon>Agaricomycetidae</taxon>
        <taxon>Boletales</taxon>
        <taxon>Sclerodermatineae</taxon>
        <taxon>Pisolithaceae</taxon>
        <taxon>Pisolithus</taxon>
    </lineage>
</organism>
<gene>
    <name evidence="5" type="ORF">PISMIDRAFT_449421</name>
</gene>
<keyword evidence="1 3" id="KW-0732">Signal</keyword>
<dbReference type="Pfam" id="PF10342">
    <property type="entry name" value="Kre9_KNH"/>
    <property type="match status" value="1"/>
</dbReference>
<keyword evidence="6" id="KW-1185">Reference proteome</keyword>
<evidence type="ECO:0000256" key="2">
    <source>
        <dbReference type="SAM" id="MobiDB-lite"/>
    </source>
</evidence>
<protein>
    <recommendedName>
        <fullName evidence="4">Yeast cell wall synthesis Kre9/Knh1-like N-terminal domain-containing protein</fullName>
    </recommendedName>
</protein>
<dbReference type="OrthoDB" id="2432613at2759"/>
<feature type="region of interest" description="Disordered" evidence="2">
    <location>
        <begin position="184"/>
        <end position="213"/>
    </location>
</feature>
<dbReference type="EMBL" id="KN833724">
    <property type="protein sequence ID" value="KIK23599.1"/>
    <property type="molecule type" value="Genomic_DNA"/>
</dbReference>
<dbReference type="HOGENOM" id="CLU_078127_0_0_1"/>
<feature type="signal peptide" evidence="3">
    <location>
        <begin position="1"/>
        <end position="29"/>
    </location>
</feature>
<dbReference type="AlphaFoldDB" id="A0A0C9ZCE5"/>
<reference evidence="6" key="2">
    <citation type="submission" date="2015-01" db="EMBL/GenBank/DDBJ databases">
        <title>Evolutionary Origins and Diversification of the Mycorrhizal Mutualists.</title>
        <authorList>
            <consortium name="DOE Joint Genome Institute"/>
            <consortium name="Mycorrhizal Genomics Consortium"/>
            <person name="Kohler A."/>
            <person name="Kuo A."/>
            <person name="Nagy L.G."/>
            <person name="Floudas D."/>
            <person name="Copeland A."/>
            <person name="Barry K.W."/>
            <person name="Cichocki N."/>
            <person name="Veneault-Fourrey C."/>
            <person name="LaButti K."/>
            <person name="Lindquist E.A."/>
            <person name="Lipzen A."/>
            <person name="Lundell T."/>
            <person name="Morin E."/>
            <person name="Murat C."/>
            <person name="Riley R."/>
            <person name="Ohm R."/>
            <person name="Sun H."/>
            <person name="Tunlid A."/>
            <person name="Henrissat B."/>
            <person name="Grigoriev I.V."/>
            <person name="Hibbett D.S."/>
            <person name="Martin F."/>
        </authorList>
    </citation>
    <scope>NUCLEOTIDE SEQUENCE [LARGE SCALE GENOMIC DNA]</scope>
    <source>
        <strain evidence="6">441</strain>
    </source>
</reference>
<evidence type="ECO:0000313" key="5">
    <source>
        <dbReference type="EMBL" id="KIK23599.1"/>
    </source>
</evidence>
<evidence type="ECO:0000256" key="1">
    <source>
        <dbReference type="ARBA" id="ARBA00022729"/>
    </source>
</evidence>
<reference evidence="5 6" key="1">
    <citation type="submission" date="2014-04" db="EMBL/GenBank/DDBJ databases">
        <authorList>
            <consortium name="DOE Joint Genome Institute"/>
            <person name="Kuo A."/>
            <person name="Kohler A."/>
            <person name="Costa M.D."/>
            <person name="Nagy L.G."/>
            <person name="Floudas D."/>
            <person name="Copeland A."/>
            <person name="Barry K.W."/>
            <person name="Cichocki N."/>
            <person name="Veneault-Fourrey C."/>
            <person name="LaButti K."/>
            <person name="Lindquist E.A."/>
            <person name="Lipzen A."/>
            <person name="Lundell T."/>
            <person name="Morin E."/>
            <person name="Murat C."/>
            <person name="Sun H."/>
            <person name="Tunlid A."/>
            <person name="Henrissat B."/>
            <person name="Grigoriev I.V."/>
            <person name="Hibbett D.S."/>
            <person name="Martin F."/>
            <person name="Nordberg H.P."/>
            <person name="Cantor M.N."/>
            <person name="Hua S.X."/>
        </authorList>
    </citation>
    <scope>NUCLEOTIDE SEQUENCE [LARGE SCALE GENOMIC DNA]</scope>
    <source>
        <strain evidence="5 6">441</strain>
    </source>
</reference>
<feature type="domain" description="Yeast cell wall synthesis Kre9/Knh1-like N-terminal" evidence="4">
    <location>
        <begin position="36"/>
        <end position="128"/>
    </location>
</feature>
<dbReference type="InterPro" id="IPR052982">
    <property type="entry name" value="SRP1/TIP1-like"/>
</dbReference>